<gene>
    <name evidence="2" type="ORF">G3W61_31030</name>
</gene>
<dbReference type="AlphaFoldDB" id="A0A7X5N392"/>
<comment type="caution">
    <text evidence="2">The sequence shown here is derived from an EMBL/GenBank/DDBJ whole genome shotgun (WGS) entry which is preliminary data.</text>
</comment>
<evidence type="ECO:0000313" key="3">
    <source>
        <dbReference type="Proteomes" id="UP000471082"/>
    </source>
</evidence>
<feature type="coiled-coil region" evidence="1">
    <location>
        <begin position="1"/>
        <end position="38"/>
    </location>
</feature>
<evidence type="ECO:0000256" key="1">
    <source>
        <dbReference type="SAM" id="Coils"/>
    </source>
</evidence>
<name>A0A7X5N392_XANPE</name>
<reference evidence="2 3" key="1">
    <citation type="submission" date="2019-11" db="EMBL/GenBank/DDBJ databases">
        <title>Genome-resolved metagenomics to study the prevalence of co-infection and intraspecific heterogeneity among plant pathogen metapopulations.</title>
        <authorList>
            <person name="Newberry E."/>
            <person name="Bhandari R."/>
            <person name="Kemble J."/>
            <person name="Sikora E."/>
            <person name="Potnis N."/>
        </authorList>
    </citation>
    <scope>NUCLEOTIDE SEQUENCE [LARGE SCALE GENOMIC DNA]</scope>
    <source>
        <strain evidence="2">Xp_Tom_Tuscaloosa_18b</strain>
    </source>
</reference>
<organism evidence="2 3">
    <name type="scientific">Xanthomonas perforans</name>
    <dbReference type="NCBI Taxonomy" id="442694"/>
    <lineage>
        <taxon>Bacteria</taxon>
        <taxon>Pseudomonadati</taxon>
        <taxon>Pseudomonadota</taxon>
        <taxon>Gammaproteobacteria</taxon>
        <taxon>Lysobacterales</taxon>
        <taxon>Lysobacteraceae</taxon>
        <taxon>Xanthomonas</taxon>
    </lineage>
</organism>
<sequence length="104" mass="11510">LNSQQRDIGAYREQVAQAQRAKAALDAQRQSVRTLAQQIKATGTPTASMNAEFERAVRTARELKSAHGAQEAGLQRLRGRLETAGISTRELVTHERRLRGEIDS</sequence>
<dbReference type="Proteomes" id="UP000471082">
    <property type="component" value="Unassembled WGS sequence"/>
</dbReference>
<feature type="non-terminal residue" evidence="2">
    <location>
        <position position="104"/>
    </location>
</feature>
<protein>
    <submittedName>
        <fullName evidence="2">Phage tail tape measure protein</fullName>
    </submittedName>
</protein>
<feature type="non-terminal residue" evidence="2">
    <location>
        <position position="1"/>
    </location>
</feature>
<proteinExistence type="predicted"/>
<accession>A0A7X5N392</accession>
<keyword evidence="1" id="KW-0175">Coiled coil</keyword>
<dbReference type="EMBL" id="JAAGYU010001811">
    <property type="protein sequence ID" value="NEL80681.1"/>
    <property type="molecule type" value="Genomic_DNA"/>
</dbReference>
<evidence type="ECO:0000313" key="2">
    <source>
        <dbReference type="EMBL" id="NEL80681.1"/>
    </source>
</evidence>